<comment type="subcellular location">
    <subcellularLocation>
        <location evidence="15">Plastid</location>
        <location evidence="15">Chloroplast outer membrane</location>
        <topology evidence="15">Single-pass membrane protein</topology>
    </subcellularLocation>
</comment>
<evidence type="ECO:0000256" key="11">
    <source>
        <dbReference type="ARBA" id="ARBA00022927"/>
    </source>
</evidence>
<keyword evidence="19" id="KW-1185">Reference proteome</keyword>
<reference evidence="19" key="1">
    <citation type="journal article" date="2018" name="Gigascience">
        <title>Genome assembly of the Pink Ipe (Handroanthus impetiginosus, Bignoniaceae), a highly valued, ecologically keystone Neotropical timber forest tree.</title>
        <authorList>
            <person name="Silva-Junior O.B."/>
            <person name="Grattapaglia D."/>
            <person name="Novaes E."/>
            <person name="Collevatti R.G."/>
        </authorList>
    </citation>
    <scope>NUCLEOTIDE SEQUENCE [LARGE SCALE GENOMIC DNA]</scope>
    <source>
        <strain evidence="19">cv. UFG-1</strain>
    </source>
</reference>
<keyword evidence="5" id="KW-0812">Transmembrane</keyword>
<dbReference type="NCBIfam" id="TIGR00993">
    <property type="entry name" value="3a0901s04IAP86"/>
    <property type="match status" value="1"/>
</dbReference>
<dbReference type="GO" id="GO:0009707">
    <property type="term" value="C:chloroplast outer membrane"/>
    <property type="evidence" value="ECO:0007669"/>
    <property type="project" value="UniProtKB-SubCell"/>
</dbReference>
<evidence type="ECO:0000256" key="15">
    <source>
        <dbReference type="ARBA" id="ARBA00023766"/>
    </source>
</evidence>
<evidence type="ECO:0000256" key="16">
    <source>
        <dbReference type="ARBA" id="ARBA00023775"/>
    </source>
</evidence>
<evidence type="ECO:0000259" key="17">
    <source>
        <dbReference type="PROSITE" id="PS51720"/>
    </source>
</evidence>
<dbReference type="Pfam" id="PF04548">
    <property type="entry name" value="AIG1"/>
    <property type="match status" value="1"/>
</dbReference>
<keyword evidence="11" id="KW-0653">Protein transport</keyword>
<keyword evidence="9" id="KW-1002">Plastid outer membrane</keyword>
<dbReference type="InterPro" id="IPR045058">
    <property type="entry name" value="GIMA/IAN/Toc"/>
</dbReference>
<keyword evidence="6" id="KW-0479">Metal-binding</keyword>
<dbReference type="STRING" id="429701.A0A2G9GHR8"/>
<evidence type="ECO:0000313" key="19">
    <source>
        <dbReference type="Proteomes" id="UP000231279"/>
    </source>
</evidence>
<dbReference type="SUPFAM" id="SSF52540">
    <property type="entry name" value="P-loop containing nucleoside triphosphate hydrolases"/>
    <property type="match status" value="1"/>
</dbReference>
<dbReference type="InterPro" id="IPR027417">
    <property type="entry name" value="P-loop_NTPase"/>
</dbReference>
<protein>
    <submittedName>
        <fullName evidence="18">Small monomeric GTPase</fullName>
        <ecNumber evidence="18">3.6.5.2</ecNumber>
    </submittedName>
</protein>
<evidence type="ECO:0000256" key="2">
    <source>
        <dbReference type="ARBA" id="ARBA00022448"/>
    </source>
</evidence>
<dbReference type="PROSITE" id="PS51720">
    <property type="entry name" value="G_AIG1"/>
    <property type="match status" value="1"/>
</dbReference>
<evidence type="ECO:0000256" key="8">
    <source>
        <dbReference type="ARBA" id="ARBA00022801"/>
    </source>
</evidence>
<dbReference type="Gene3D" id="3.40.50.300">
    <property type="entry name" value="P-loop containing nucleotide triphosphate hydrolases"/>
    <property type="match status" value="1"/>
</dbReference>
<comment type="cofactor">
    <cofactor evidence="1">
        <name>Mg(2+)</name>
        <dbReference type="ChEBI" id="CHEBI:18420"/>
    </cofactor>
</comment>
<dbReference type="Proteomes" id="UP000231279">
    <property type="component" value="Unassembled WGS sequence"/>
</dbReference>
<dbReference type="OrthoDB" id="8954335at2759"/>
<dbReference type="InterPro" id="IPR005690">
    <property type="entry name" value="Toc86_159"/>
</dbReference>
<dbReference type="GO" id="GO:0003925">
    <property type="term" value="F:G protein activity"/>
    <property type="evidence" value="ECO:0007669"/>
    <property type="project" value="UniProtKB-EC"/>
</dbReference>
<organism evidence="18 19">
    <name type="scientific">Handroanthus impetiginosus</name>
    <dbReference type="NCBI Taxonomy" id="429701"/>
    <lineage>
        <taxon>Eukaryota</taxon>
        <taxon>Viridiplantae</taxon>
        <taxon>Streptophyta</taxon>
        <taxon>Embryophyta</taxon>
        <taxon>Tracheophyta</taxon>
        <taxon>Spermatophyta</taxon>
        <taxon>Magnoliopsida</taxon>
        <taxon>eudicotyledons</taxon>
        <taxon>Gunneridae</taxon>
        <taxon>Pentapetalae</taxon>
        <taxon>asterids</taxon>
        <taxon>lamiids</taxon>
        <taxon>Lamiales</taxon>
        <taxon>Bignoniaceae</taxon>
        <taxon>Crescentiina</taxon>
        <taxon>Tabebuia alliance</taxon>
        <taxon>Handroanthus</taxon>
    </lineage>
</organism>
<dbReference type="EC" id="3.6.5.2" evidence="18"/>
<keyword evidence="12" id="KW-1133">Transmembrane helix</keyword>
<keyword evidence="14" id="KW-0472">Membrane</keyword>
<keyword evidence="8 18" id="KW-0378">Hydrolase</keyword>
<evidence type="ECO:0000256" key="9">
    <source>
        <dbReference type="ARBA" id="ARBA00022805"/>
    </source>
</evidence>
<evidence type="ECO:0000256" key="13">
    <source>
        <dbReference type="ARBA" id="ARBA00023134"/>
    </source>
</evidence>
<dbReference type="GO" id="GO:0005525">
    <property type="term" value="F:GTP binding"/>
    <property type="evidence" value="ECO:0007669"/>
    <property type="project" value="UniProtKB-KW"/>
</dbReference>
<keyword evidence="13" id="KW-0342">GTP-binding</keyword>
<dbReference type="InterPro" id="IPR006703">
    <property type="entry name" value="G_AIG1"/>
</dbReference>
<evidence type="ECO:0000256" key="4">
    <source>
        <dbReference type="ARBA" id="ARBA00022640"/>
    </source>
</evidence>
<dbReference type="AlphaFoldDB" id="A0A2G9GHR8"/>
<evidence type="ECO:0000256" key="7">
    <source>
        <dbReference type="ARBA" id="ARBA00022741"/>
    </source>
</evidence>
<sequence>MFDCDSARKAAVEHETQMKGDLEFSLSILVLGKTGVGKSATINSIFGEKKAVIDAFEPATTCVEEIIDVIDGFKVKVFDTPGLRTSPTDESFNRKVLSSIKNLMQKSPPDVVLYVDRLDTQIGNINDLPLLRLVVSYLGSSIWRRSIVVLTHATSIPPDGPDGYPLSYEVFVAQKSRIVQQLISLSSGELLMNLSLMIPVSLVENHPFAKTNEHGELNGENWRLQLLFLCYSIKTLSKVSSLVTVQSPSNHRSLFGLKICSPALSYFLSSLLQPKGVDSDVELGYLSDSDEEGDIECDNLPLFRSLTKTEIANLSNDQQKAYFHEYDYRVKLLQKKQSREEIRRFKDSRNAKNAAPDETYMEGVPDQETISVPLPDMPLPPSFDGENPSYRYHFLETSSHLLARPVFDTHGWDHDCGYDGVLIEGKSDISSRFPAVISVQLTKDKKDFHIQLHSSIFSKHGDSGLTTAGLDVQTLGDKLTYTLKGKTKIKNFRNNKTAAGVSIAFVDKTTIYGLKIEDHLAVGKQLILMGNAGVVQSQDDAAYGVNLDLCTRDEDYPINQRETSVGLSIMRYRGDLICGCNLQSQFSVGRSSQVHVRAGLNNKLSGQICIKTSCSDQLQIAALAFLPIAKAIFKKIFHHSTQEDYSR</sequence>
<dbReference type="GO" id="GO:0046872">
    <property type="term" value="F:metal ion binding"/>
    <property type="evidence" value="ECO:0007669"/>
    <property type="project" value="UniProtKB-KW"/>
</dbReference>
<evidence type="ECO:0000256" key="3">
    <source>
        <dbReference type="ARBA" id="ARBA00022528"/>
    </source>
</evidence>
<keyword evidence="3" id="KW-0150">Chloroplast</keyword>
<evidence type="ECO:0000256" key="14">
    <source>
        <dbReference type="ARBA" id="ARBA00023136"/>
    </source>
</evidence>
<dbReference type="PANTHER" id="PTHR10903:SF120">
    <property type="entry name" value="TRANSLOCASE OF CHLOROPLAST 159, CHLOROPLASTIC"/>
    <property type="match status" value="1"/>
</dbReference>
<dbReference type="Pfam" id="PF11886">
    <property type="entry name" value="TOC159_MAD"/>
    <property type="match status" value="1"/>
</dbReference>
<comment type="caution">
    <text evidence="18">The sequence shown here is derived from an EMBL/GenBank/DDBJ whole genome shotgun (WGS) entry which is preliminary data.</text>
</comment>
<dbReference type="InterPro" id="IPR024283">
    <property type="entry name" value="TOC159_MAD"/>
</dbReference>
<evidence type="ECO:0000256" key="12">
    <source>
        <dbReference type="ARBA" id="ARBA00022989"/>
    </source>
</evidence>
<evidence type="ECO:0000256" key="1">
    <source>
        <dbReference type="ARBA" id="ARBA00001946"/>
    </source>
</evidence>
<feature type="domain" description="AIG1-type G" evidence="17">
    <location>
        <begin position="23"/>
        <end position="260"/>
    </location>
</feature>
<evidence type="ECO:0000256" key="6">
    <source>
        <dbReference type="ARBA" id="ARBA00022723"/>
    </source>
</evidence>
<name>A0A2G9GHR8_9LAMI</name>
<dbReference type="EMBL" id="NKXS01005028">
    <property type="protein sequence ID" value="PIN04725.1"/>
    <property type="molecule type" value="Genomic_DNA"/>
</dbReference>
<keyword evidence="10" id="KW-0460">Magnesium</keyword>
<gene>
    <name evidence="18" type="ORF">CDL12_22733</name>
</gene>
<dbReference type="GO" id="GO:0015031">
    <property type="term" value="P:protein transport"/>
    <property type="evidence" value="ECO:0007669"/>
    <property type="project" value="UniProtKB-KW"/>
</dbReference>
<accession>A0A2G9GHR8</accession>
<evidence type="ECO:0000313" key="18">
    <source>
        <dbReference type="EMBL" id="PIN04725.1"/>
    </source>
</evidence>
<dbReference type="GO" id="GO:0045036">
    <property type="term" value="P:protein targeting to chloroplast"/>
    <property type="evidence" value="ECO:0007669"/>
    <property type="project" value="InterPro"/>
</dbReference>
<proteinExistence type="inferred from homology"/>
<dbReference type="PANTHER" id="PTHR10903">
    <property type="entry name" value="GTPASE, IMAP FAMILY MEMBER-RELATED"/>
    <property type="match status" value="1"/>
</dbReference>
<keyword evidence="7" id="KW-0547">Nucleotide-binding</keyword>
<evidence type="ECO:0000256" key="10">
    <source>
        <dbReference type="ARBA" id="ARBA00022842"/>
    </source>
</evidence>
<keyword evidence="4" id="KW-0934">Plastid</keyword>
<comment type="similarity">
    <text evidence="16">Belongs to the TRAFAC class TrmE-Era-EngA-EngB-Septin-like GTPase superfamily. AIG1/Toc34/Toc159-like paraseptin GTPase family. TOC159 subfamily.</text>
</comment>
<evidence type="ECO:0000256" key="5">
    <source>
        <dbReference type="ARBA" id="ARBA00022692"/>
    </source>
</evidence>
<keyword evidence="2" id="KW-0813">Transport</keyword>